<feature type="compositionally biased region" description="Polar residues" evidence="1">
    <location>
        <begin position="202"/>
        <end position="213"/>
    </location>
</feature>
<proteinExistence type="predicted"/>
<organism evidence="3 4">
    <name type="scientific">Streptomyces macrosporus</name>
    <dbReference type="NCBI Taxonomy" id="44032"/>
    <lineage>
        <taxon>Bacteria</taxon>
        <taxon>Bacillati</taxon>
        <taxon>Actinomycetota</taxon>
        <taxon>Actinomycetes</taxon>
        <taxon>Kitasatosporales</taxon>
        <taxon>Streptomycetaceae</taxon>
        <taxon>Streptomyces</taxon>
    </lineage>
</organism>
<dbReference type="Pfam" id="PF01548">
    <property type="entry name" value="DEDD_Tnp_IS110"/>
    <property type="match status" value="1"/>
</dbReference>
<feature type="region of interest" description="Disordered" evidence="1">
    <location>
        <begin position="128"/>
        <end position="213"/>
    </location>
</feature>
<evidence type="ECO:0000259" key="2">
    <source>
        <dbReference type="Pfam" id="PF01548"/>
    </source>
</evidence>
<name>A0ABP5XIY9_9ACTN</name>
<dbReference type="PANTHER" id="PTHR33055">
    <property type="entry name" value="TRANSPOSASE FOR INSERTION SEQUENCE ELEMENT IS1111A"/>
    <property type="match status" value="1"/>
</dbReference>
<dbReference type="RefSeq" id="WP_344326089.1">
    <property type="nucleotide sequence ID" value="NZ_BAAASZ010000030.1"/>
</dbReference>
<keyword evidence="4" id="KW-1185">Reference proteome</keyword>
<gene>
    <name evidence="3" type="ORF">GCM10010405_43350</name>
</gene>
<feature type="domain" description="Transposase IS110-like N-terminal" evidence="2">
    <location>
        <begin position="21"/>
        <end position="121"/>
    </location>
</feature>
<dbReference type="InterPro" id="IPR002525">
    <property type="entry name" value="Transp_IS110-like_N"/>
</dbReference>
<dbReference type="EMBL" id="BAAASZ010000030">
    <property type="protein sequence ID" value="GAA2454782.1"/>
    <property type="molecule type" value="Genomic_DNA"/>
</dbReference>
<feature type="compositionally biased region" description="Low complexity" evidence="1">
    <location>
        <begin position="174"/>
        <end position="186"/>
    </location>
</feature>
<dbReference type="PANTHER" id="PTHR33055:SF16">
    <property type="entry name" value="TRANSPOSASE FOR INSERTION SEQUENCE ELEMENT IS1547"/>
    <property type="match status" value="1"/>
</dbReference>
<protein>
    <recommendedName>
        <fullName evidence="2">Transposase IS110-like N-terminal domain-containing protein</fullName>
    </recommendedName>
</protein>
<accession>A0ABP5XIY9</accession>
<dbReference type="InterPro" id="IPR047650">
    <property type="entry name" value="Transpos_IS110"/>
</dbReference>
<sequence length="213" mass="22295">MATDNCRLGLGPSAAGRLRRACVECTGSCGAALTRYLHREGITVTEVDQPDKATRRRRGKTDAIDAAAAAQAVVSGRATATATAKAGDGPVEAIRMFKVAKTSATKSRSQAINQLRAVLVAADPAPREALNDLSNPKLIRKCSSSGNAPSRRPPMALPQQRRPATHSGSWPDASSISPRRSTTSPRGSPPPSPSAHRGCWTVTASARTPPSPR</sequence>
<comment type="caution">
    <text evidence="3">The sequence shown here is derived from an EMBL/GenBank/DDBJ whole genome shotgun (WGS) entry which is preliminary data.</text>
</comment>
<dbReference type="Proteomes" id="UP001501638">
    <property type="component" value="Unassembled WGS sequence"/>
</dbReference>
<evidence type="ECO:0000313" key="3">
    <source>
        <dbReference type="EMBL" id="GAA2454782.1"/>
    </source>
</evidence>
<reference evidence="4" key="1">
    <citation type="journal article" date="2019" name="Int. J. Syst. Evol. Microbiol.">
        <title>The Global Catalogue of Microorganisms (GCM) 10K type strain sequencing project: providing services to taxonomists for standard genome sequencing and annotation.</title>
        <authorList>
            <consortium name="The Broad Institute Genomics Platform"/>
            <consortium name="The Broad Institute Genome Sequencing Center for Infectious Disease"/>
            <person name="Wu L."/>
            <person name="Ma J."/>
        </authorList>
    </citation>
    <scope>NUCLEOTIDE SEQUENCE [LARGE SCALE GENOMIC DNA]</scope>
    <source>
        <strain evidence="4">JCM 6305</strain>
    </source>
</reference>
<evidence type="ECO:0000313" key="4">
    <source>
        <dbReference type="Proteomes" id="UP001501638"/>
    </source>
</evidence>
<evidence type="ECO:0000256" key="1">
    <source>
        <dbReference type="SAM" id="MobiDB-lite"/>
    </source>
</evidence>